<proteinExistence type="predicted"/>
<feature type="non-terminal residue" evidence="1">
    <location>
        <position position="1"/>
    </location>
</feature>
<evidence type="ECO:0000313" key="1">
    <source>
        <dbReference type="EMBL" id="CAD6999094.1"/>
    </source>
</evidence>
<gene>
    <name evidence="1" type="ORF">CCAP1982_LOCUS7640</name>
</gene>
<accession>A0A811UJX2</accession>
<protein>
    <submittedName>
        <fullName evidence="1">(Mediterranean fruit fly) hypothetical protein</fullName>
    </submittedName>
</protein>
<feature type="non-terminal residue" evidence="1">
    <location>
        <position position="102"/>
    </location>
</feature>
<name>A0A811UJX2_CERCA</name>
<reference evidence="1" key="1">
    <citation type="submission" date="2020-11" db="EMBL/GenBank/DDBJ databases">
        <authorList>
            <person name="Whitehead M."/>
        </authorList>
    </citation>
    <scope>NUCLEOTIDE SEQUENCE</scope>
    <source>
        <strain evidence="1">EGII</strain>
    </source>
</reference>
<keyword evidence="2" id="KW-1185">Reference proteome</keyword>
<sequence>FLKLGLRDSPICAIKSSKTTLGRSRFAKIREAAIWLLMTPQTAIVGVLGILRSQGNHEFFHVVVETSMGNSYGQIQGYCLCGDLKEVENSFMWLSQWAWEEL</sequence>
<dbReference type="Proteomes" id="UP000606786">
    <property type="component" value="Unassembled WGS sequence"/>
</dbReference>
<evidence type="ECO:0000313" key="2">
    <source>
        <dbReference type="Proteomes" id="UP000606786"/>
    </source>
</evidence>
<comment type="caution">
    <text evidence="1">The sequence shown here is derived from an EMBL/GenBank/DDBJ whole genome shotgun (WGS) entry which is preliminary data.</text>
</comment>
<dbReference type="AlphaFoldDB" id="A0A811UJX2"/>
<organism evidence="1 2">
    <name type="scientific">Ceratitis capitata</name>
    <name type="common">Mediterranean fruit fly</name>
    <name type="synonym">Tephritis capitata</name>
    <dbReference type="NCBI Taxonomy" id="7213"/>
    <lineage>
        <taxon>Eukaryota</taxon>
        <taxon>Metazoa</taxon>
        <taxon>Ecdysozoa</taxon>
        <taxon>Arthropoda</taxon>
        <taxon>Hexapoda</taxon>
        <taxon>Insecta</taxon>
        <taxon>Pterygota</taxon>
        <taxon>Neoptera</taxon>
        <taxon>Endopterygota</taxon>
        <taxon>Diptera</taxon>
        <taxon>Brachycera</taxon>
        <taxon>Muscomorpha</taxon>
        <taxon>Tephritoidea</taxon>
        <taxon>Tephritidae</taxon>
        <taxon>Ceratitis</taxon>
        <taxon>Ceratitis</taxon>
    </lineage>
</organism>
<dbReference type="EMBL" id="CAJHJT010000012">
    <property type="protein sequence ID" value="CAD6999094.1"/>
    <property type="molecule type" value="Genomic_DNA"/>
</dbReference>